<evidence type="ECO:0000313" key="1">
    <source>
        <dbReference type="EMBL" id="REQ52844.1"/>
    </source>
</evidence>
<dbReference type="EMBL" id="QTBD01000139">
    <property type="protein sequence ID" value="REQ52844.1"/>
    <property type="molecule type" value="Genomic_DNA"/>
</dbReference>
<protein>
    <submittedName>
        <fullName evidence="1">Uncharacterized protein</fullName>
    </submittedName>
</protein>
<organism evidence="1 2">
    <name type="scientific">Mycobacterium tuberculosis</name>
    <dbReference type="NCBI Taxonomy" id="1773"/>
    <lineage>
        <taxon>Bacteria</taxon>
        <taxon>Bacillati</taxon>
        <taxon>Actinomycetota</taxon>
        <taxon>Actinomycetes</taxon>
        <taxon>Mycobacteriales</taxon>
        <taxon>Mycobacteriaceae</taxon>
        <taxon>Mycobacterium</taxon>
        <taxon>Mycobacterium tuberculosis complex</taxon>
    </lineage>
</organism>
<gene>
    <name evidence="1" type="ORF">DSJ38_09370</name>
</gene>
<reference evidence="1 2" key="1">
    <citation type="journal article" date="2017" name="N. Engl. J. Med.">
        <title>Transmission of Extensively Drug-Resistant Tuberculosis in South Africa.</title>
        <authorList>
            <person name="Shah N.S."/>
            <person name="Auld S.C."/>
            <person name="Brust J.C."/>
            <person name="Mathema B."/>
            <person name="Ismail N."/>
            <person name="Moodley P."/>
            <person name="Mlisana K."/>
            <person name="Allana S."/>
            <person name="Campbell A."/>
            <person name="Mthiyane T."/>
            <person name="Morris N."/>
            <person name="Mpangase P."/>
            <person name="van der Meulen H."/>
            <person name="Omar S.V."/>
            <person name="Brown T.S."/>
            <person name="Narechania A."/>
            <person name="Shaskina E."/>
            <person name="Kapwata T."/>
            <person name="Kreiswirth B."/>
            <person name="Gandhi N.R."/>
        </authorList>
    </citation>
    <scope>NUCLEOTIDE SEQUENCE [LARGE SCALE GENOMIC DNA]</scope>
    <source>
        <strain evidence="1 2">32301_S10</strain>
    </source>
</reference>
<accession>A0AB73YIP1</accession>
<proteinExistence type="predicted"/>
<comment type="caution">
    <text evidence="1">The sequence shown here is derived from an EMBL/GenBank/DDBJ whole genome shotgun (WGS) entry which is preliminary data.</text>
</comment>
<dbReference type="AlphaFoldDB" id="A0AB73YIP1"/>
<dbReference type="Proteomes" id="UP000256381">
    <property type="component" value="Unassembled WGS sequence"/>
</dbReference>
<name>A0AB73YIP1_MYCTX</name>
<sequence>MFSDFRRVGRPQRSLPNVHFGQALSRGPNSVAPHRTAVVRSTMMALTSEVGRGPGFAVWRPAKKWLF</sequence>
<evidence type="ECO:0000313" key="2">
    <source>
        <dbReference type="Proteomes" id="UP000256381"/>
    </source>
</evidence>